<dbReference type="Pfam" id="PF00126">
    <property type="entry name" value="HTH_1"/>
    <property type="match status" value="1"/>
</dbReference>
<dbReference type="PANTHER" id="PTHR30537">
    <property type="entry name" value="HTH-TYPE TRANSCRIPTIONAL REGULATOR"/>
    <property type="match status" value="1"/>
</dbReference>
<name>A0A6L9MK25_9HYPH</name>
<evidence type="ECO:0000256" key="3">
    <source>
        <dbReference type="ARBA" id="ARBA00023125"/>
    </source>
</evidence>
<accession>A0A6L9MK25</accession>
<dbReference type="InterPro" id="IPR036388">
    <property type="entry name" value="WH-like_DNA-bd_sf"/>
</dbReference>
<evidence type="ECO:0000256" key="4">
    <source>
        <dbReference type="ARBA" id="ARBA00023163"/>
    </source>
</evidence>
<feature type="domain" description="HTH lysR-type" evidence="5">
    <location>
        <begin position="8"/>
        <end position="65"/>
    </location>
</feature>
<comment type="caution">
    <text evidence="6">The sequence shown here is derived from an EMBL/GenBank/DDBJ whole genome shotgun (WGS) entry which is preliminary data.</text>
</comment>
<dbReference type="Gene3D" id="1.10.10.10">
    <property type="entry name" value="Winged helix-like DNA-binding domain superfamily/Winged helix DNA-binding domain"/>
    <property type="match status" value="1"/>
</dbReference>
<dbReference type="PROSITE" id="PS50931">
    <property type="entry name" value="HTH_LYSR"/>
    <property type="match status" value="1"/>
</dbReference>
<proteinExistence type="inferred from homology"/>
<keyword evidence="4" id="KW-0804">Transcription</keyword>
<dbReference type="Gene3D" id="3.40.190.10">
    <property type="entry name" value="Periplasmic binding protein-like II"/>
    <property type="match status" value="2"/>
</dbReference>
<gene>
    <name evidence="6" type="ORF">GTW51_14675</name>
</gene>
<dbReference type="PRINTS" id="PR00039">
    <property type="entry name" value="HTHLYSR"/>
</dbReference>
<dbReference type="InterPro" id="IPR058163">
    <property type="entry name" value="LysR-type_TF_proteobact-type"/>
</dbReference>
<evidence type="ECO:0000256" key="1">
    <source>
        <dbReference type="ARBA" id="ARBA00009437"/>
    </source>
</evidence>
<evidence type="ECO:0000313" key="7">
    <source>
        <dbReference type="Proteomes" id="UP000476332"/>
    </source>
</evidence>
<dbReference type="EMBL" id="JAAAMJ010000011">
    <property type="protein sequence ID" value="NDV87948.1"/>
    <property type="molecule type" value="Genomic_DNA"/>
</dbReference>
<evidence type="ECO:0000313" key="6">
    <source>
        <dbReference type="EMBL" id="NDV87948.1"/>
    </source>
</evidence>
<evidence type="ECO:0000256" key="2">
    <source>
        <dbReference type="ARBA" id="ARBA00023015"/>
    </source>
</evidence>
<dbReference type="PANTHER" id="PTHR30537:SF5">
    <property type="entry name" value="HTH-TYPE TRANSCRIPTIONAL ACTIVATOR TTDR-RELATED"/>
    <property type="match status" value="1"/>
</dbReference>
<dbReference type="InterPro" id="IPR000847">
    <property type="entry name" value="LysR_HTH_N"/>
</dbReference>
<dbReference type="GO" id="GO:0003677">
    <property type="term" value="F:DNA binding"/>
    <property type="evidence" value="ECO:0007669"/>
    <property type="project" value="UniProtKB-KW"/>
</dbReference>
<comment type="similarity">
    <text evidence="1">Belongs to the LysR transcriptional regulatory family.</text>
</comment>
<dbReference type="RefSeq" id="WP_163044799.1">
    <property type="nucleotide sequence ID" value="NZ_JAAAMJ010000011.1"/>
</dbReference>
<dbReference type="SUPFAM" id="SSF46785">
    <property type="entry name" value="Winged helix' DNA-binding domain"/>
    <property type="match status" value="1"/>
</dbReference>
<dbReference type="AlphaFoldDB" id="A0A6L9MK25"/>
<dbReference type="Pfam" id="PF03466">
    <property type="entry name" value="LysR_substrate"/>
    <property type="match status" value="1"/>
</dbReference>
<evidence type="ECO:0000259" key="5">
    <source>
        <dbReference type="PROSITE" id="PS50931"/>
    </source>
</evidence>
<keyword evidence="2" id="KW-0805">Transcription regulation</keyword>
<dbReference type="InterPro" id="IPR005119">
    <property type="entry name" value="LysR_subst-bd"/>
</dbReference>
<dbReference type="GO" id="GO:0003700">
    <property type="term" value="F:DNA-binding transcription factor activity"/>
    <property type="evidence" value="ECO:0007669"/>
    <property type="project" value="InterPro"/>
</dbReference>
<dbReference type="SUPFAM" id="SSF53850">
    <property type="entry name" value="Periplasmic binding protein-like II"/>
    <property type="match status" value="1"/>
</dbReference>
<keyword evidence="3" id="KW-0238">DNA-binding</keyword>
<protein>
    <submittedName>
        <fullName evidence="6">LysR family transcriptional regulator</fullName>
    </submittedName>
</protein>
<sequence>MQFRKNIPSLTALVAVEAVIRRRSFTAAAQELNVTQAAVSRQIAALEKDFGTILFVRGHRSIEPTAACLALGNILTDSFARMAEGVDALRSSRENEVVTIGASLAFSALWLLPRLGEFRQSYPDVQIRVISQDSRINLDGGEVDIAVRYGLPPFGDGTVLASCGDAIFPICSPDYFRRLPEGDFWNSSYDQIETDQPDKTWYSWHDWFAGVGHPMASRRPSLRFSHYTETIAAARAGQGVALGWSTLVDAFIKDGTLVRIGHAAVVPPGLYNVMVPLKARRKGVWDLAAGWMTGALHDQALVEEVHTFGSKSIG</sequence>
<keyword evidence="7" id="KW-1185">Reference proteome</keyword>
<organism evidence="6 7">
    <name type="scientific">Aurantimonas aggregata</name>
    <dbReference type="NCBI Taxonomy" id="2047720"/>
    <lineage>
        <taxon>Bacteria</taxon>
        <taxon>Pseudomonadati</taxon>
        <taxon>Pseudomonadota</taxon>
        <taxon>Alphaproteobacteria</taxon>
        <taxon>Hyphomicrobiales</taxon>
        <taxon>Aurantimonadaceae</taxon>
        <taxon>Aurantimonas</taxon>
    </lineage>
</organism>
<dbReference type="InterPro" id="IPR036390">
    <property type="entry name" value="WH_DNA-bd_sf"/>
</dbReference>
<reference evidence="6 7" key="1">
    <citation type="submission" date="2020-01" db="EMBL/GenBank/DDBJ databases">
        <title>Genomes of bacteria type strains.</title>
        <authorList>
            <person name="Chen J."/>
            <person name="Zhu S."/>
            <person name="Chen J."/>
        </authorList>
    </citation>
    <scope>NUCLEOTIDE SEQUENCE [LARGE SCALE GENOMIC DNA]</scope>
    <source>
        <strain evidence="6 7">KCTC 52919</strain>
    </source>
</reference>
<dbReference type="Proteomes" id="UP000476332">
    <property type="component" value="Unassembled WGS sequence"/>
</dbReference>